<keyword evidence="3 6" id="KW-0378">Hydrolase</keyword>
<comment type="caution">
    <text evidence="6">The sequence shown here is derived from an EMBL/GenBank/DDBJ whole genome shotgun (WGS) entry which is preliminary data.</text>
</comment>
<evidence type="ECO:0000313" key="6">
    <source>
        <dbReference type="EMBL" id="MBB3897236.1"/>
    </source>
</evidence>
<dbReference type="GO" id="GO:0046872">
    <property type="term" value="F:metal ion binding"/>
    <property type="evidence" value="ECO:0007669"/>
    <property type="project" value="UniProtKB-KW"/>
</dbReference>
<reference evidence="6 7" key="1">
    <citation type="submission" date="2020-08" db="EMBL/GenBank/DDBJ databases">
        <title>Genomic Encyclopedia of Type Strains, Phase IV (KMG-IV): sequencing the most valuable type-strain genomes for metagenomic binning, comparative biology and taxonomic classification.</title>
        <authorList>
            <person name="Goeker M."/>
        </authorList>
    </citation>
    <scope>NUCLEOTIDE SEQUENCE [LARGE SCALE GENOMIC DNA]</scope>
    <source>
        <strain evidence="6 7">DSM 19979</strain>
    </source>
</reference>
<dbReference type="InterPro" id="IPR024087">
    <property type="entry name" value="Creatininase-like_sf"/>
</dbReference>
<evidence type="ECO:0000256" key="2">
    <source>
        <dbReference type="ARBA" id="ARBA00022723"/>
    </source>
</evidence>
<dbReference type="GO" id="GO:0009231">
    <property type="term" value="P:riboflavin biosynthetic process"/>
    <property type="evidence" value="ECO:0007669"/>
    <property type="project" value="TreeGrafter"/>
</dbReference>
<keyword evidence="7" id="KW-1185">Reference proteome</keyword>
<dbReference type="GO" id="GO:0047789">
    <property type="term" value="F:creatininase activity"/>
    <property type="evidence" value="ECO:0007669"/>
    <property type="project" value="UniProtKB-EC"/>
</dbReference>
<dbReference type="SUPFAM" id="SSF102215">
    <property type="entry name" value="Creatininase"/>
    <property type="match status" value="1"/>
</dbReference>
<dbReference type="Proteomes" id="UP000553193">
    <property type="component" value="Unassembled WGS sequence"/>
</dbReference>
<dbReference type="InterPro" id="IPR003785">
    <property type="entry name" value="Creatininase/forma_Hydrolase"/>
</dbReference>
<accession>A0A840A9P6</accession>
<organism evidence="6 7">
    <name type="scientific">Roseococcus suduntuyensis</name>
    <dbReference type="NCBI Taxonomy" id="455361"/>
    <lineage>
        <taxon>Bacteria</taxon>
        <taxon>Pseudomonadati</taxon>
        <taxon>Pseudomonadota</taxon>
        <taxon>Alphaproteobacteria</taxon>
        <taxon>Acetobacterales</taxon>
        <taxon>Roseomonadaceae</taxon>
        <taxon>Roseococcus</taxon>
    </lineage>
</organism>
<protein>
    <submittedName>
        <fullName evidence="6">Creatinine amidohydrolase</fullName>
        <ecNumber evidence="6">3.5.2.10</ecNumber>
    </submittedName>
</protein>
<name>A0A840A9P6_9PROT</name>
<dbReference type="PANTHER" id="PTHR35005:SF1">
    <property type="entry name" value="2-AMINO-5-FORMYLAMINO-6-RIBOSYLAMINOPYRIMIDIN-4(3H)-ONE 5'-MONOPHOSPHATE DEFORMYLASE"/>
    <property type="match status" value="1"/>
</dbReference>
<keyword evidence="4" id="KW-0862">Zinc</keyword>
<dbReference type="GO" id="GO:0016811">
    <property type="term" value="F:hydrolase activity, acting on carbon-nitrogen (but not peptide) bonds, in linear amides"/>
    <property type="evidence" value="ECO:0007669"/>
    <property type="project" value="TreeGrafter"/>
</dbReference>
<evidence type="ECO:0000256" key="1">
    <source>
        <dbReference type="ARBA" id="ARBA00001947"/>
    </source>
</evidence>
<dbReference type="EMBL" id="JACIDJ010000001">
    <property type="protein sequence ID" value="MBB3897236.1"/>
    <property type="molecule type" value="Genomic_DNA"/>
</dbReference>
<dbReference type="PANTHER" id="PTHR35005">
    <property type="entry name" value="3-DEHYDRO-SCYLLO-INOSOSE HYDROLASE"/>
    <property type="match status" value="1"/>
</dbReference>
<comment type="cofactor">
    <cofactor evidence="1">
        <name>Zn(2+)</name>
        <dbReference type="ChEBI" id="CHEBI:29105"/>
    </cofactor>
</comment>
<keyword evidence="2" id="KW-0479">Metal-binding</keyword>
<dbReference type="EC" id="3.5.2.10" evidence="6"/>
<evidence type="ECO:0000256" key="5">
    <source>
        <dbReference type="ARBA" id="ARBA00024029"/>
    </source>
</evidence>
<dbReference type="Gene3D" id="3.40.50.10310">
    <property type="entry name" value="Creatininase"/>
    <property type="match status" value="1"/>
</dbReference>
<evidence type="ECO:0000256" key="4">
    <source>
        <dbReference type="ARBA" id="ARBA00022833"/>
    </source>
</evidence>
<dbReference type="AlphaFoldDB" id="A0A840A9P6"/>
<evidence type="ECO:0000313" key="7">
    <source>
        <dbReference type="Proteomes" id="UP000553193"/>
    </source>
</evidence>
<sequence length="269" mass="28458">MPPLPSRRWADLAWTDFAALPPDTVAVLPLAATEQHGPHLPLSVDTRINEGVLDAALARLPEDFPVLVLPVQAVGCSVEHIRFPGTLTGSVETLLAFWTEIGEGVGRAGVKRLVLLNTHGGNQQIMEILARRLRIRAGLFAVAANPGRMGNPPGLVGAEEDRFGIHAGFVETSLMRALDPARVRMEQARDFRSAWAGLDAPLAPGSGVAPAWQAQDLNPAGAVGDAAAATPEAGAAILDHCATRLVSLLEAVRRCDIAAWLEQTPEGLP</sequence>
<proteinExistence type="inferred from homology"/>
<comment type="similarity">
    <text evidence="5">Belongs to the creatininase superfamily.</text>
</comment>
<gene>
    <name evidence="6" type="ORF">GGQ83_000662</name>
</gene>
<dbReference type="Pfam" id="PF02633">
    <property type="entry name" value="Creatininase"/>
    <property type="match status" value="1"/>
</dbReference>
<evidence type="ECO:0000256" key="3">
    <source>
        <dbReference type="ARBA" id="ARBA00022801"/>
    </source>
</evidence>
<dbReference type="RefSeq" id="WP_184382165.1">
    <property type="nucleotide sequence ID" value="NZ_JACIDJ010000001.1"/>
</dbReference>